<evidence type="ECO:0000313" key="3">
    <source>
        <dbReference type="Proteomes" id="UP001589568"/>
    </source>
</evidence>
<evidence type="ECO:0000313" key="2">
    <source>
        <dbReference type="EMBL" id="MFB9471842.1"/>
    </source>
</evidence>
<accession>A0ABV5NNN5</accession>
<dbReference type="Proteomes" id="UP001589568">
    <property type="component" value="Unassembled WGS sequence"/>
</dbReference>
<gene>
    <name evidence="2" type="ORF">ACFFR3_20165</name>
</gene>
<feature type="compositionally biased region" description="Polar residues" evidence="1">
    <location>
        <begin position="31"/>
        <end position="45"/>
    </location>
</feature>
<evidence type="ECO:0000256" key="1">
    <source>
        <dbReference type="SAM" id="MobiDB-lite"/>
    </source>
</evidence>
<dbReference type="EMBL" id="JBHMCF010000019">
    <property type="protein sequence ID" value="MFB9471842.1"/>
    <property type="molecule type" value="Genomic_DNA"/>
</dbReference>
<dbReference type="RefSeq" id="WP_379483623.1">
    <property type="nucleotide sequence ID" value="NZ_JBHMCF010000019.1"/>
</dbReference>
<keyword evidence="3" id="KW-1185">Reference proteome</keyword>
<organism evidence="2 3">
    <name type="scientific">Nonomuraea salmonea</name>
    <dbReference type="NCBI Taxonomy" id="46181"/>
    <lineage>
        <taxon>Bacteria</taxon>
        <taxon>Bacillati</taxon>
        <taxon>Actinomycetota</taxon>
        <taxon>Actinomycetes</taxon>
        <taxon>Streptosporangiales</taxon>
        <taxon>Streptosporangiaceae</taxon>
        <taxon>Nonomuraea</taxon>
    </lineage>
</organism>
<reference evidence="2 3" key="1">
    <citation type="submission" date="2024-09" db="EMBL/GenBank/DDBJ databases">
        <authorList>
            <person name="Sun Q."/>
            <person name="Mori K."/>
        </authorList>
    </citation>
    <scope>NUCLEOTIDE SEQUENCE [LARGE SCALE GENOMIC DNA]</scope>
    <source>
        <strain evidence="2 3">JCM 3324</strain>
    </source>
</reference>
<name>A0ABV5NNN5_9ACTN</name>
<protein>
    <submittedName>
        <fullName evidence="2">Uncharacterized protein</fullName>
    </submittedName>
</protein>
<sequence>MPPIAGLFADVGLVRRTNPQTTDLLAPLTPKASTSKNHRTPTPTSVWLLPGLRVEGHGLARRPE</sequence>
<comment type="caution">
    <text evidence="2">The sequence shown here is derived from an EMBL/GenBank/DDBJ whole genome shotgun (WGS) entry which is preliminary data.</text>
</comment>
<proteinExistence type="predicted"/>
<feature type="region of interest" description="Disordered" evidence="1">
    <location>
        <begin position="19"/>
        <end position="46"/>
    </location>
</feature>